<feature type="compositionally biased region" description="Low complexity" evidence="1">
    <location>
        <begin position="161"/>
        <end position="173"/>
    </location>
</feature>
<evidence type="ECO:0000256" key="1">
    <source>
        <dbReference type="SAM" id="MobiDB-lite"/>
    </source>
</evidence>
<reference evidence="3" key="1">
    <citation type="submission" date="2016-11" db="UniProtKB">
        <authorList>
            <consortium name="WormBaseParasite"/>
        </authorList>
    </citation>
    <scope>IDENTIFICATION</scope>
</reference>
<organism evidence="2 3">
    <name type="scientific">Macrostomum lignano</name>
    <dbReference type="NCBI Taxonomy" id="282301"/>
    <lineage>
        <taxon>Eukaryota</taxon>
        <taxon>Metazoa</taxon>
        <taxon>Spiralia</taxon>
        <taxon>Lophotrochozoa</taxon>
        <taxon>Platyhelminthes</taxon>
        <taxon>Rhabditophora</taxon>
        <taxon>Macrostomorpha</taxon>
        <taxon>Macrostomida</taxon>
        <taxon>Macrostomidae</taxon>
        <taxon>Macrostomum</taxon>
    </lineage>
</organism>
<feature type="region of interest" description="Disordered" evidence="1">
    <location>
        <begin position="17"/>
        <end position="133"/>
    </location>
</feature>
<feature type="compositionally biased region" description="Low complexity" evidence="1">
    <location>
        <begin position="67"/>
        <end position="79"/>
    </location>
</feature>
<accession>A0A1I8F8X3</accession>
<evidence type="ECO:0000313" key="3">
    <source>
        <dbReference type="WBParaSite" id="maker-unitig_25030-snap-gene-0.2-mRNA-1"/>
    </source>
</evidence>
<proteinExistence type="predicted"/>
<feature type="compositionally biased region" description="Polar residues" evidence="1">
    <location>
        <begin position="94"/>
        <end position="107"/>
    </location>
</feature>
<dbReference type="Proteomes" id="UP000095280">
    <property type="component" value="Unplaced"/>
</dbReference>
<evidence type="ECO:0000313" key="2">
    <source>
        <dbReference type="Proteomes" id="UP000095280"/>
    </source>
</evidence>
<dbReference type="WBParaSite" id="maker-unitig_25030-snap-gene-0.2-mRNA-1">
    <property type="protein sequence ID" value="maker-unitig_25030-snap-gene-0.2-mRNA-1"/>
    <property type="gene ID" value="maker-unitig_25030-snap-gene-0.2"/>
</dbReference>
<feature type="region of interest" description="Disordered" evidence="1">
    <location>
        <begin position="145"/>
        <end position="173"/>
    </location>
</feature>
<protein>
    <submittedName>
        <fullName evidence="3">CG4626</fullName>
    </submittedName>
</protein>
<name>A0A1I8F8X3_9PLAT</name>
<keyword evidence="2" id="KW-1185">Reference proteome</keyword>
<sequence>DAEPLYVTVETLVVPQLPAANAQAIPGEDDGRGTTKSKGKKASRSGSFASRFRRVFRGPDRKSTGKQQQHQQQQQPQQQRSPSIDQVFSDESYYAQQPGTSGYSIQPYSYGDGYQQQPIQANPPPTDEFGSGSAEIAVSAAACVGSSQAAAKRKRDSELNQSRQQYTSGQQQQQVAIKQVWSRWRLE</sequence>
<dbReference type="AlphaFoldDB" id="A0A1I8F8X3"/>